<dbReference type="AlphaFoldDB" id="A0A934Q8M5"/>
<reference evidence="2" key="1">
    <citation type="submission" date="2020-12" db="EMBL/GenBank/DDBJ databases">
        <title>Leucobacter sp. CAS1, isolated from Chromium sludge.</title>
        <authorList>
            <person name="Xu Z."/>
        </authorList>
    </citation>
    <scope>NUCLEOTIDE SEQUENCE</scope>
    <source>
        <strain evidence="2">CSA1</strain>
    </source>
</reference>
<sequence length="211" mass="22333">MKLYADSARVEEVVPMLQDGLIAGVTSNPTILHRDGRTRAELPELYEAFAEAGAGEIFMQATGGDRAQLLADAERIAAFGELAVVKLPATPAGFRVAATLVRRDVRVLLTAVYSLAQTAYAGSLGVDYIAPYYGRIVDSGADGLATITRMERILAPTRTRTLVASVRSAEAAATLALNGATHLTAGVPVLEAMLVDPETEATASEFERIAR</sequence>
<keyword evidence="1" id="KW-0704">Schiff base</keyword>
<organism evidence="2 3">
    <name type="scientific">Leucobacter chromiisoli</name>
    <dbReference type="NCBI Taxonomy" id="2796471"/>
    <lineage>
        <taxon>Bacteria</taxon>
        <taxon>Bacillati</taxon>
        <taxon>Actinomycetota</taxon>
        <taxon>Actinomycetes</taxon>
        <taxon>Micrococcales</taxon>
        <taxon>Microbacteriaceae</taxon>
        <taxon>Leucobacter</taxon>
    </lineage>
</organism>
<dbReference type="Gene3D" id="3.20.20.70">
    <property type="entry name" value="Aldolase class I"/>
    <property type="match status" value="1"/>
</dbReference>
<dbReference type="PANTHER" id="PTHR10683">
    <property type="entry name" value="TRANSALDOLASE"/>
    <property type="match status" value="1"/>
</dbReference>
<evidence type="ECO:0000313" key="2">
    <source>
        <dbReference type="EMBL" id="MBK0418842.1"/>
    </source>
</evidence>
<keyword evidence="3" id="KW-1185">Reference proteome</keyword>
<accession>A0A934Q8M5</accession>
<dbReference type="PROSITE" id="PS01054">
    <property type="entry name" value="TRANSALDOLASE_1"/>
    <property type="match status" value="1"/>
</dbReference>
<dbReference type="SUPFAM" id="SSF51569">
    <property type="entry name" value="Aldolase"/>
    <property type="match status" value="1"/>
</dbReference>
<evidence type="ECO:0000256" key="1">
    <source>
        <dbReference type="ARBA" id="ARBA00023270"/>
    </source>
</evidence>
<protein>
    <recommendedName>
        <fullName evidence="4">Transaldolase</fullName>
    </recommendedName>
</protein>
<name>A0A934Q8M5_9MICO</name>
<dbReference type="EMBL" id="JAEHOH010000009">
    <property type="protein sequence ID" value="MBK0418842.1"/>
    <property type="molecule type" value="Genomic_DNA"/>
</dbReference>
<evidence type="ECO:0008006" key="4">
    <source>
        <dbReference type="Google" id="ProtNLM"/>
    </source>
</evidence>
<gene>
    <name evidence="2" type="ORF">JD276_07315</name>
</gene>
<dbReference type="Pfam" id="PF00923">
    <property type="entry name" value="TAL_FSA"/>
    <property type="match status" value="1"/>
</dbReference>
<dbReference type="PANTHER" id="PTHR10683:SF40">
    <property type="entry name" value="FRUCTOSE-6-PHOSPHATE ALDOLASE 1-RELATED"/>
    <property type="match status" value="1"/>
</dbReference>
<dbReference type="InterPro" id="IPR018225">
    <property type="entry name" value="Transaldolase_AS"/>
</dbReference>
<dbReference type="GO" id="GO:0005975">
    <property type="term" value="P:carbohydrate metabolic process"/>
    <property type="evidence" value="ECO:0007669"/>
    <property type="project" value="InterPro"/>
</dbReference>
<dbReference type="Proteomes" id="UP000608530">
    <property type="component" value="Unassembled WGS sequence"/>
</dbReference>
<dbReference type="InterPro" id="IPR013785">
    <property type="entry name" value="Aldolase_TIM"/>
</dbReference>
<comment type="caution">
    <text evidence="2">The sequence shown here is derived from an EMBL/GenBank/DDBJ whole genome shotgun (WGS) entry which is preliminary data.</text>
</comment>
<evidence type="ECO:0000313" key="3">
    <source>
        <dbReference type="Proteomes" id="UP000608530"/>
    </source>
</evidence>
<dbReference type="InterPro" id="IPR001585">
    <property type="entry name" value="TAL/FSA"/>
</dbReference>
<dbReference type="RefSeq" id="WP_200114991.1">
    <property type="nucleotide sequence ID" value="NZ_JAEHOH010000009.1"/>
</dbReference>
<proteinExistence type="predicted"/>